<organism evidence="1 2">
    <name type="scientific">Streptomyces coeruleoprunus</name>
    <dbReference type="NCBI Taxonomy" id="285563"/>
    <lineage>
        <taxon>Bacteria</taxon>
        <taxon>Bacillati</taxon>
        <taxon>Actinomycetota</taxon>
        <taxon>Actinomycetes</taxon>
        <taxon>Kitasatosporales</taxon>
        <taxon>Streptomycetaceae</taxon>
        <taxon>Streptomyces</taxon>
    </lineage>
</organism>
<reference evidence="2" key="1">
    <citation type="journal article" date="2019" name="Int. J. Syst. Evol. Microbiol.">
        <title>The Global Catalogue of Microorganisms (GCM) 10K type strain sequencing project: providing services to taxonomists for standard genome sequencing and annotation.</title>
        <authorList>
            <consortium name="The Broad Institute Genomics Platform"/>
            <consortium name="The Broad Institute Genome Sequencing Center for Infectious Disease"/>
            <person name="Wu L."/>
            <person name="Ma J."/>
        </authorList>
    </citation>
    <scope>NUCLEOTIDE SEQUENCE [LARGE SCALE GENOMIC DNA]</scope>
    <source>
        <strain evidence="2">CGMCC 4.1648</strain>
    </source>
</reference>
<dbReference type="EMBL" id="JBHSJD010000001">
    <property type="protein sequence ID" value="MFC5020594.1"/>
    <property type="molecule type" value="Genomic_DNA"/>
</dbReference>
<comment type="caution">
    <text evidence="1">The sequence shown here is derived from an EMBL/GenBank/DDBJ whole genome shotgun (WGS) entry which is preliminary data.</text>
</comment>
<name>A0ABV9X831_9ACTN</name>
<dbReference type="Proteomes" id="UP001595829">
    <property type="component" value="Unassembled WGS sequence"/>
</dbReference>
<proteinExistence type="predicted"/>
<protein>
    <submittedName>
        <fullName evidence="1">Uncharacterized protein</fullName>
    </submittedName>
</protein>
<evidence type="ECO:0000313" key="2">
    <source>
        <dbReference type="Proteomes" id="UP001595829"/>
    </source>
</evidence>
<keyword evidence="2" id="KW-1185">Reference proteome</keyword>
<dbReference type="RefSeq" id="WP_345691653.1">
    <property type="nucleotide sequence ID" value="NZ_BAABIT010000001.1"/>
</dbReference>
<evidence type="ECO:0000313" key="1">
    <source>
        <dbReference type="EMBL" id="MFC5020594.1"/>
    </source>
</evidence>
<sequence length="50" mass="5554">MAARRSARLTAPLEYGIPYDAQTVFRRAADERAAWGKEVCASNSARRELA</sequence>
<accession>A0ABV9X831</accession>
<gene>
    <name evidence="1" type="ORF">ACFPM3_00295</name>
</gene>